<evidence type="ECO:0000313" key="2">
    <source>
        <dbReference type="EMBL" id="ORY64573.1"/>
    </source>
</evidence>
<accession>A0A1Y2DZ87</accession>
<keyword evidence="1" id="KW-1133">Transmembrane helix</keyword>
<name>A0A1Y2DZ87_9FUNG</name>
<dbReference type="EMBL" id="MCOG01000054">
    <property type="protein sequence ID" value="ORY64573.1"/>
    <property type="molecule type" value="Genomic_DNA"/>
</dbReference>
<feature type="transmembrane region" description="Helical" evidence="1">
    <location>
        <begin position="6"/>
        <end position="29"/>
    </location>
</feature>
<comment type="caution">
    <text evidence="2">The sequence shown here is derived from an EMBL/GenBank/DDBJ whole genome shotgun (WGS) entry which is preliminary data.</text>
</comment>
<feature type="transmembrane region" description="Helical" evidence="1">
    <location>
        <begin position="87"/>
        <end position="111"/>
    </location>
</feature>
<keyword evidence="1" id="KW-0812">Transmembrane</keyword>
<evidence type="ECO:0000256" key="1">
    <source>
        <dbReference type="SAM" id="Phobius"/>
    </source>
</evidence>
<sequence>MDSSQISIKFVFLAYVIVIPSFIALYKLYSKGLRKENSGLIKAYVIFLIIYLVITLLPGIIFNFIIFKESFKEYDDAEGSMSYFTEFIAMFFLTNATISIAACLYNTYYLVTVFKHFKKIKQKEEDNEASENSEANMV</sequence>
<organism evidence="2 3">
    <name type="scientific">Neocallimastix californiae</name>
    <dbReference type="NCBI Taxonomy" id="1754190"/>
    <lineage>
        <taxon>Eukaryota</taxon>
        <taxon>Fungi</taxon>
        <taxon>Fungi incertae sedis</taxon>
        <taxon>Chytridiomycota</taxon>
        <taxon>Chytridiomycota incertae sedis</taxon>
        <taxon>Neocallimastigomycetes</taxon>
        <taxon>Neocallimastigales</taxon>
        <taxon>Neocallimastigaceae</taxon>
        <taxon>Neocallimastix</taxon>
    </lineage>
</organism>
<evidence type="ECO:0000313" key="3">
    <source>
        <dbReference type="Proteomes" id="UP000193920"/>
    </source>
</evidence>
<reference evidence="2 3" key="1">
    <citation type="submission" date="2016-08" db="EMBL/GenBank/DDBJ databases">
        <title>A Parts List for Fungal Cellulosomes Revealed by Comparative Genomics.</title>
        <authorList>
            <consortium name="DOE Joint Genome Institute"/>
            <person name="Haitjema C.H."/>
            <person name="Gilmore S.P."/>
            <person name="Henske J.K."/>
            <person name="Solomon K.V."/>
            <person name="De Groot R."/>
            <person name="Kuo A."/>
            <person name="Mondo S.J."/>
            <person name="Salamov A.A."/>
            <person name="Labutti K."/>
            <person name="Zhao Z."/>
            <person name="Chiniquy J."/>
            <person name="Barry K."/>
            <person name="Brewer H.M."/>
            <person name="Purvine S.O."/>
            <person name="Wright A.T."/>
            <person name="Boxma B."/>
            <person name="Van Alen T."/>
            <person name="Hackstein J.H."/>
            <person name="Baker S.E."/>
            <person name="Grigoriev I.V."/>
            <person name="O'Malley M.A."/>
        </authorList>
    </citation>
    <scope>NUCLEOTIDE SEQUENCE [LARGE SCALE GENOMIC DNA]</scope>
    <source>
        <strain evidence="2 3">G1</strain>
    </source>
</reference>
<proteinExistence type="predicted"/>
<gene>
    <name evidence="2" type="ORF">LY90DRAFT_229956</name>
</gene>
<keyword evidence="1" id="KW-0472">Membrane</keyword>
<feature type="transmembrane region" description="Helical" evidence="1">
    <location>
        <begin position="41"/>
        <end position="67"/>
    </location>
</feature>
<dbReference type="AlphaFoldDB" id="A0A1Y2DZ87"/>
<dbReference type="Proteomes" id="UP000193920">
    <property type="component" value="Unassembled WGS sequence"/>
</dbReference>
<protein>
    <submittedName>
        <fullName evidence="2">Uncharacterized protein</fullName>
    </submittedName>
</protein>
<keyword evidence="3" id="KW-1185">Reference proteome</keyword>